<comment type="caution">
    <text evidence="1">The sequence shown here is derived from an EMBL/GenBank/DDBJ whole genome shotgun (WGS) entry which is preliminary data.</text>
</comment>
<proteinExistence type="predicted"/>
<sequence>MYPRVFVRRVIAACDRILALIAWVGCLTHEEGFEKAELSLSDGCIPKRTAARQMAAVEAYGWHVRLVPSRKRKVERDNFGIFSRRDDDRPSSDNRSSVPAIDWLCYGYTSKPYLDPRN</sequence>
<dbReference type="GeneID" id="63848833"/>
<evidence type="ECO:0000313" key="2">
    <source>
        <dbReference type="Proteomes" id="UP000800039"/>
    </source>
</evidence>
<protein>
    <submittedName>
        <fullName evidence="1">Uncharacterized protein</fullName>
    </submittedName>
</protein>
<dbReference type="AlphaFoldDB" id="A0A9P4GUL9"/>
<accession>A0A9P4GUL9</accession>
<gene>
    <name evidence="1" type="ORF">K460DRAFT_351701</name>
</gene>
<dbReference type="RefSeq" id="XP_040794382.1">
    <property type="nucleotide sequence ID" value="XM_040931581.1"/>
</dbReference>
<organism evidence="1 2">
    <name type="scientific">Cucurbitaria berberidis CBS 394.84</name>
    <dbReference type="NCBI Taxonomy" id="1168544"/>
    <lineage>
        <taxon>Eukaryota</taxon>
        <taxon>Fungi</taxon>
        <taxon>Dikarya</taxon>
        <taxon>Ascomycota</taxon>
        <taxon>Pezizomycotina</taxon>
        <taxon>Dothideomycetes</taxon>
        <taxon>Pleosporomycetidae</taxon>
        <taxon>Pleosporales</taxon>
        <taxon>Pleosporineae</taxon>
        <taxon>Cucurbitariaceae</taxon>
        <taxon>Cucurbitaria</taxon>
    </lineage>
</organism>
<name>A0A9P4GUL9_9PLEO</name>
<dbReference type="Proteomes" id="UP000800039">
    <property type="component" value="Unassembled WGS sequence"/>
</dbReference>
<dbReference type="EMBL" id="ML976614">
    <property type="protein sequence ID" value="KAF1851819.1"/>
    <property type="molecule type" value="Genomic_DNA"/>
</dbReference>
<reference evidence="1" key="1">
    <citation type="submission" date="2020-01" db="EMBL/GenBank/DDBJ databases">
        <authorList>
            <consortium name="DOE Joint Genome Institute"/>
            <person name="Haridas S."/>
            <person name="Albert R."/>
            <person name="Binder M."/>
            <person name="Bloem J."/>
            <person name="Labutti K."/>
            <person name="Salamov A."/>
            <person name="Andreopoulos B."/>
            <person name="Baker S.E."/>
            <person name="Barry K."/>
            <person name="Bills G."/>
            <person name="Bluhm B.H."/>
            <person name="Cannon C."/>
            <person name="Castanera R."/>
            <person name="Culley D.E."/>
            <person name="Daum C."/>
            <person name="Ezra D."/>
            <person name="Gonzalez J.B."/>
            <person name="Henrissat B."/>
            <person name="Kuo A."/>
            <person name="Liang C."/>
            <person name="Lipzen A."/>
            <person name="Lutzoni F."/>
            <person name="Magnuson J."/>
            <person name="Mondo S."/>
            <person name="Nolan M."/>
            <person name="Ohm R."/>
            <person name="Pangilinan J."/>
            <person name="Park H.-J."/>
            <person name="Ramirez L."/>
            <person name="Alfaro M."/>
            <person name="Sun H."/>
            <person name="Tritt A."/>
            <person name="Yoshinaga Y."/>
            <person name="Zwiers L.-H."/>
            <person name="Turgeon B.G."/>
            <person name="Goodwin S.B."/>
            <person name="Spatafora J.W."/>
            <person name="Crous P.W."/>
            <person name="Grigoriev I.V."/>
        </authorList>
    </citation>
    <scope>NUCLEOTIDE SEQUENCE</scope>
    <source>
        <strain evidence="1">CBS 394.84</strain>
    </source>
</reference>
<evidence type="ECO:0000313" key="1">
    <source>
        <dbReference type="EMBL" id="KAF1851819.1"/>
    </source>
</evidence>
<keyword evidence="2" id="KW-1185">Reference proteome</keyword>